<evidence type="ECO:0000259" key="6">
    <source>
        <dbReference type="Pfam" id="PF00441"/>
    </source>
</evidence>
<proteinExistence type="inferred from homology"/>
<dbReference type="AlphaFoldDB" id="A0A917QFS7"/>
<dbReference type="InterPro" id="IPR009100">
    <property type="entry name" value="AcylCoA_DH/oxidase_NM_dom_sf"/>
</dbReference>
<dbReference type="SUPFAM" id="SSF56645">
    <property type="entry name" value="Acyl-CoA dehydrogenase NM domain-like"/>
    <property type="match status" value="1"/>
</dbReference>
<dbReference type="CDD" id="cd00567">
    <property type="entry name" value="ACAD"/>
    <property type="match status" value="1"/>
</dbReference>
<evidence type="ECO:0000256" key="3">
    <source>
        <dbReference type="ARBA" id="ARBA00022630"/>
    </source>
</evidence>
<keyword evidence="5" id="KW-0560">Oxidoreductase</keyword>
<dbReference type="InterPro" id="IPR037069">
    <property type="entry name" value="AcylCoA_DH/ox_N_sf"/>
</dbReference>
<organism evidence="8 9">
    <name type="scientific">Nocardia camponoti</name>
    <dbReference type="NCBI Taxonomy" id="1616106"/>
    <lineage>
        <taxon>Bacteria</taxon>
        <taxon>Bacillati</taxon>
        <taxon>Actinomycetota</taxon>
        <taxon>Actinomycetes</taxon>
        <taxon>Mycobacteriales</taxon>
        <taxon>Nocardiaceae</taxon>
        <taxon>Nocardia</taxon>
    </lineage>
</organism>
<protein>
    <submittedName>
        <fullName evidence="8">Acyl-CoA dehydrogenase</fullName>
    </submittedName>
</protein>
<keyword evidence="3" id="KW-0285">Flavoprotein</keyword>
<reference evidence="8" key="1">
    <citation type="journal article" date="2014" name="Int. J. Syst. Evol. Microbiol.">
        <title>Complete genome sequence of Corynebacterium casei LMG S-19264T (=DSM 44701T), isolated from a smear-ripened cheese.</title>
        <authorList>
            <consortium name="US DOE Joint Genome Institute (JGI-PGF)"/>
            <person name="Walter F."/>
            <person name="Albersmeier A."/>
            <person name="Kalinowski J."/>
            <person name="Ruckert C."/>
        </authorList>
    </citation>
    <scope>NUCLEOTIDE SEQUENCE</scope>
    <source>
        <strain evidence="8">CGMCC 4.7278</strain>
    </source>
</reference>
<dbReference type="Gene3D" id="2.40.110.10">
    <property type="entry name" value="Butyryl-CoA Dehydrogenase, subunit A, domain 2"/>
    <property type="match status" value="1"/>
</dbReference>
<dbReference type="GO" id="GO:0003995">
    <property type="term" value="F:acyl-CoA dehydrogenase activity"/>
    <property type="evidence" value="ECO:0007669"/>
    <property type="project" value="TreeGrafter"/>
</dbReference>
<evidence type="ECO:0000313" key="9">
    <source>
        <dbReference type="Proteomes" id="UP000612956"/>
    </source>
</evidence>
<evidence type="ECO:0000256" key="5">
    <source>
        <dbReference type="ARBA" id="ARBA00023002"/>
    </source>
</evidence>
<dbReference type="InterPro" id="IPR046373">
    <property type="entry name" value="Acyl-CoA_Oxase/DH_mid-dom_sf"/>
</dbReference>
<evidence type="ECO:0000256" key="2">
    <source>
        <dbReference type="ARBA" id="ARBA00009347"/>
    </source>
</evidence>
<sequence>MDLELTEEQTMLRDTVRELLHRFYDGEALVQVTSNTDHAFNPAAWKQLADLGVLGLTISEEDGGVGAGVEEAMLVQGELGRALAPEPVLDAVVIPAELIKAAASAEQRARLLPSLADGTKLMAFAHAEPGIRWPSTEITTTATPQGDGFVLAGVKNPVLRGDVADEVIVSAVLPDGTVGLFLVAADAAGVRRQSYRTFDGRRGAQFNFEQAVAEPLGSNADAASVIAAALNYAQVALSVESVGALETTLAFTVEYLKTRKQFGVTLSKFQVLTQRAADLYVALEIARSISLYATASLAEGALDPVVASRTRLQVGEAATYIGQEAIQLHGGIGVTAEYPVSHYVARLTAIGQTLGGTHEHRRVLAERVGSYDLAEL</sequence>
<evidence type="ECO:0000259" key="7">
    <source>
        <dbReference type="Pfam" id="PF02771"/>
    </source>
</evidence>
<dbReference type="Pfam" id="PF02771">
    <property type="entry name" value="Acyl-CoA_dh_N"/>
    <property type="match status" value="1"/>
</dbReference>
<evidence type="ECO:0000313" key="8">
    <source>
        <dbReference type="EMBL" id="GGK46832.1"/>
    </source>
</evidence>
<comment type="caution">
    <text evidence="8">The sequence shown here is derived from an EMBL/GenBank/DDBJ whole genome shotgun (WGS) entry which is preliminary data.</text>
</comment>
<reference evidence="8" key="2">
    <citation type="submission" date="2020-09" db="EMBL/GenBank/DDBJ databases">
        <authorList>
            <person name="Sun Q."/>
            <person name="Zhou Y."/>
        </authorList>
    </citation>
    <scope>NUCLEOTIDE SEQUENCE</scope>
    <source>
        <strain evidence="8">CGMCC 4.7278</strain>
    </source>
</reference>
<feature type="domain" description="Acyl-CoA dehydrogenase/oxidase C-terminal" evidence="6">
    <location>
        <begin position="225"/>
        <end position="367"/>
    </location>
</feature>
<dbReference type="InterPro" id="IPR013786">
    <property type="entry name" value="AcylCoA_DH/ox_N"/>
</dbReference>
<gene>
    <name evidence="8" type="ORF">GCM10011591_17710</name>
</gene>
<dbReference type="Pfam" id="PF00441">
    <property type="entry name" value="Acyl-CoA_dh_1"/>
    <property type="match status" value="1"/>
</dbReference>
<comment type="cofactor">
    <cofactor evidence="1">
        <name>FAD</name>
        <dbReference type="ChEBI" id="CHEBI:57692"/>
    </cofactor>
</comment>
<dbReference type="PANTHER" id="PTHR43884">
    <property type="entry name" value="ACYL-COA DEHYDROGENASE"/>
    <property type="match status" value="1"/>
</dbReference>
<feature type="domain" description="Acyl-CoA dehydrogenase/oxidase N-terminal" evidence="7">
    <location>
        <begin position="6"/>
        <end position="118"/>
    </location>
</feature>
<keyword evidence="4" id="KW-0274">FAD</keyword>
<dbReference type="InterPro" id="IPR036250">
    <property type="entry name" value="AcylCo_DH-like_C"/>
</dbReference>
<name>A0A917QFS7_9NOCA</name>
<comment type="similarity">
    <text evidence="2">Belongs to the acyl-CoA dehydrogenase family.</text>
</comment>
<accession>A0A917QFS7</accession>
<dbReference type="EMBL" id="BMMW01000002">
    <property type="protein sequence ID" value="GGK46832.1"/>
    <property type="molecule type" value="Genomic_DNA"/>
</dbReference>
<dbReference type="PANTHER" id="PTHR43884:SF20">
    <property type="entry name" value="ACYL-COA DEHYDROGENASE FADE28"/>
    <property type="match status" value="1"/>
</dbReference>
<dbReference type="Proteomes" id="UP000612956">
    <property type="component" value="Unassembled WGS sequence"/>
</dbReference>
<dbReference type="SUPFAM" id="SSF47203">
    <property type="entry name" value="Acyl-CoA dehydrogenase C-terminal domain-like"/>
    <property type="match status" value="1"/>
</dbReference>
<dbReference type="Gene3D" id="1.20.140.10">
    <property type="entry name" value="Butyryl-CoA Dehydrogenase, subunit A, domain 3"/>
    <property type="match status" value="1"/>
</dbReference>
<dbReference type="InterPro" id="IPR009075">
    <property type="entry name" value="AcylCo_DH/oxidase_C"/>
</dbReference>
<evidence type="ECO:0000256" key="1">
    <source>
        <dbReference type="ARBA" id="ARBA00001974"/>
    </source>
</evidence>
<dbReference type="GO" id="GO:0050660">
    <property type="term" value="F:flavin adenine dinucleotide binding"/>
    <property type="evidence" value="ECO:0007669"/>
    <property type="project" value="InterPro"/>
</dbReference>
<evidence type="ECO:0000256" key="4">
    <source>
        <dbReference type="ARBA" id="ARBA00022827"/>
    </source>
</evidence>
<dbReference type="RefSeq" id="WP_188828435.1">
    <property type="nucleotide sequence ID" value="NZ_BMMW01000002.1"/>
</dbReference>
<keyword evidence="9" id="KW-1185">Reference proteome</keyword>
<dbReference type="Gene3D" id="1.10.540.10">
    <property type="entry name" value="Acyl-CoA dehydrogenase/oxidase, N-terminal domain"/>
    <property type="match status" value="1"/>
</dbReference>